<dbReference type="GO" id="GO:0000287">
    <property type="term" value="F:magnesium ion binding"/>
    <property type="evidence" value="ECO:0007669"/>
    <property type="project" value="TreeGrafter"/>
</dbReference>
<dbReference type="InterPro" id="IPR023214">
    <property type="entry name" value="HAD_sf"/>
</dbReference>
<dbReference type="NCBIfam" id="TIGR02137">
    <property type="entry name" value="HSK-PSP"/>
    <property type="match status" value="1"/>
</dbReference>
<protein>
    <recommendedName>
        <fullName evidence="3">phosphoserine phosphatase</fullName>
        <ecNumber evidence="3">3.1.3.3</ecNumber>
    </recommendedName>
</protein>
<reference evidence="9" key="1">
    <citation type="submission" date="2020-05" db="EMBL/GenBank/DDBJ databases">
        <authorList>
            <person name="Chiriac C."/>
            <person name="Salcher M."/>
            <person name="Ghai R."/>
            <person name="Kavagutti S V."/>
        </authorList>
    </citation>
    <scope>NUCLEOTIDE SEQUENCE</scope>
</reference>
<dbReference type="EC" id="3.1.3.3" evidence="3"/>
<keyword evidence="8" id="KW-0718">Serine biosynthesis</keyword>
<evidence type="ECO:0000313" key="9">
    <source>
        <dbReference type="EMBL" id="CAB4999412.1"/>
    </source>
</evidence>
<dbReference type="GO" id="GO:0036424">
    <property type="term" value="F:L-phosphoserine phosphatase activity"/>
    <property type="evidence" value="ECO:0007669"/>
    <property type="project" value="TreeGrafter"/>
</dbReference>
<dbReference type="NCBIfam" id="NF010109">
    <property type="entry name" value="PRK13582.1"/>
    <property type="match status" value="1"/>
</dbReference>
<keyword evidence="7" id="KW-0460">Magnesium</keyword>
<keyword evidence="4" id="KW-0028">Amino-acid biosynthesis</keyword>
<comment type="pathway">
    <text evidence="2">Amino-acid biosynthesis; L-serine biosynthesis; L-serine from 3-phospho-D-glycerate: step 3/3.</text>
</comment>
<evidence type="ECO:0000256" key="1">
    <source>
        <dbReference type="ARBA" id="ARBA00001946"/>
    </source>
</evidence>
<dbReference type="GO" id="GO:0005737">
    <property type="term" value="C:cytoplasm"/>
    <property type="evidence" value="ECO:0007669"/>
    <property type="project" value="TreeGrafter"/>
</dbReference>
<comment type="cofactor">
    <cofactor evidence="1">
        <name>Mg(2+)</name>
        <dbReference type="ChEBI" id="CHEBI:18420"/>
    </cofactor>
</comment>
<evidence type="ECO:0000256" key="2">
    <source>
        <dbReference type="ARBA" id="ARBA00005135"/>
    </source>
</evidence>
<dbReference type="InterPro" id="IPR050582">
    <property type="entry name" value="HAD-like_SerB"/>
</dbReference>
<keyword evidence="5" id="KW-0479">Metal-binding</keyword>
<gene>
    <name evidence="9" type="ORF">UFOPK3954_01648</name>
</gene>
<accession>A0A6J7P999</accession>
<evidence type="ECO:0000256" key="7">
    <source>
        <dbReference type="ARBA" id="ARBA00022842"/>
    </source>
</evidence>
<dbReference type="InterPro" id="IPR011863">
    <property type="entry name" value="HSK-PSP"/>
</dbReference>
<dbReference type="PANTHER" id="PTHR43344:SF2">
    <property type="entry name" value="PHOSPHOSERINE PHOSPHATASE"/>
    <property type="match status" value="1"/>
</dbReference>
<dbReference type="Pfam" id="PF00702">
    <property type="entry name" value="Hydrolase"/>
    <property type="match status" value="1"/>
</dbReference>
<evidence type="ECO:0000256" key="4">
    <source>
        <dbReference type="ARBA" id="ARBA00022605"/>
    </source>
</evidence>
<dbReference type="AlphaFoldDB" id="A0A6J7P999"/>
<evidence type="ECO:0000256" key="6">
    <source>
        <dbReference type="ARBA" id="ARBA00022801"/>
    </source>
</evidence>
<proteinExistence type="predicted"/>
<dbReference type="InterPro" id="IPR036412">
    <property type="entry name" value="HAD-like_sf"/>
</dbReference>
<sequence length="202" mass="22822">MPQQSIVTLDVEGVLVPEIWIAVSERTGIAELRRTTRDEPDYDRLMRFRLNLLAQHGLKMSTIADVIAGMGPLPGAREFLDDLRSRTQVILLSDTFEQFGRPLMEQLGWPTILCHQLVVEDDRIVNYQLRMADQKRHAVRALKNLNYRVAAAGDSYNDTAMLAEADAGFLFHAPDNVIREFPQFTALDTYEELSAHLLAAIA</sequence>
<keyword evidence="6" id="KW-0378">Hydrolase</keyword>
<dbReference type="SUPFAM" id="SSF56784">
    <property type="entry name" value="HAD-like"/>
    <property type="match status" value="1"/>
</dbReference>
<dbReference type="PANTHER" id="PTHR43344">
    <property type="entry name" value="PHOSPHOSERINE PHOSPHATASE"/>
    <property type="match status" value="1"/>
</dbReference>
<name>A0A6J7P999_9ZZZZ</name>
<evidence type="ECO:0000256" key="8">
    <source>
        <dbReference type="ARBA" id="ARBA00023299"/>
    </source>
</evidence>
<dbReference type="Gene3D" id="3.40.50.1000">
    <property type="entry name" value="HAD superfamily/HAD-like"/>
    <property type="match status" value="1"/>
</dbReference>
<dbReference type="EMBL" id="CAFBON010000186">
    <property type="protein sequence ID" value="CAB4999412.1"/>
    <property type="molecule type" value="Genomic_DNA"/>
</dbReference>
<organism evidence="9">
    <name type="scientific">freshwater metagenome</name>
    <dbReference type="NCBI Taxonomy" id="449393"/>
    <lineage>
        <taxon>unclassified sequences</taxon>
        <taxon>metagenomes</taxon>
        <taxon>ecological metagenomes</taxon>
    </lineage>
</organism>
<evidence type="ECO:0000256" key="5">
    <source>
        <dbReference type="ARBA" id="ARBA00022723"/>
    </source>
</evidence>
<dbReference type="GO" id="GO:0006564">
    <property type="term" value="P:L-serine biosynthetic process"/>
    <property type="evidence" value="ECO:0007669"/>
    <property type="project" value="UniProtKB-KW"/>
</dbReference>
<dbReference type="Gene3D" id="3.90.1470.10">
    <property type="entry name" value="thrh gene product, domain 2"/>
    <property type="match status" value="1"/>
</dbReference>
<evidence type="ECO:0000256" key="3">
    <source>
        <dbReference type="ARBA" id="ARBA00012640"/>
    </source>
</evidence>